<dbReference type="GeneID" id="14013913"/>
<accession>H6WFY5</accession>
<evidence type="ECO:0000313" key="1">
    <source>
        <dbReference type="EMBL" id="AEZ65710.1"/>
    </source>
</evidence>
<dbReference type="SUPFAM" id="SSF49899">
    <property type="entry name" value="Concanavalin A-like lectins/glucanases"/>
    <property type="match status" value="1"/>
</dbReference>
<dbReference type="EMBL" id="JQ245707">
    <property type="protein sequence ID" value="AEZ65710.1"/>
    <property type="molecule type" value="Genomic_DNA"/>
</dbReference>
<name>H6WFY5_9CAUD</name>
<organism evidence="1 2">
    <name type="scientific">Cyanophage S-TIM5</name>
    <dbReference type="NCBI Taxonomy" id="1137745"/>
    <lineage>
        <taxon>Viruses</taxon>
        <taxon>Duplodnaviria</taxon>
        <taxon>Heunggongvirae</taxon>
        <taxon>Uroviricota</taxon>
        <taxon>Caudoviricetes</taxon>
        <taxon>Aurunvirus</taxon>
        <taxon>Aurunvirus STIM5</taxon>
    </lineage>
</organism>
<dbReference type="Gene3D" id="2.60.120.200">
    <property type="match status" value="1"/>
</dbReference>
<protein>
    <submittedName>
        <fullName evidence="1">Virion structural protein and packaging</fullName>
    </submittedName>
</protein>
<keyword evidence="2" id="KW-1185">Reference proteome</keyword>
<dbReference type="RefSeq" id="YP_007006123.1">
    <property type="nucleotide sequence ID" value="NC_019516.2"/>
</dbReference>
<sequence length="706" mass="75877">MTSPKKITQFTAATEVADNDVILFVDTSDTSSSAEGTTKKTTVSAVETNIRAGLNINNWNTAYGWGDHASEGYLTSYTETDPVFTAHPANGITSTIIGQWNTAYGWGNHATQGYLQSIATQNIGSLNDVSINSGTLATNQVLKWNGTSWINGTGGGGGGGTTINELNDVGDVNITSVANDQILRYDASAEEWRNEDLSVTFTETDTLATVTGRGNTTSADIQFGSNKAKFGTNAFEIYHNGSNGYIDNATGELYIRDTNATGTNRIFIQPKTGENGIIAYEDGQVELYHDNQKKFETTSNGVEVTGVAVADSFNIANNNATIAGTTGANRDIKVIGGAPYYYDGTAWREFYLIDGSVTTLQPDTDWGNVMIRSTFDSNINDVKYNVTPAMVKSFNSTSTAIDIVQAPVKVGVGAVRINGGAEAMSRLEYDVSNHTNYSFTGAWTMEAWVKLDSTSFTATYQSIFSASASNSNDDFSLMVSNNNTGYSSVSWYNEANTSHSSQNGTFIGSISTNSITNAYAHVALVRDPGDAKIRFYFNGTKVGNDITDNEIQQPDVFNLGGHYGNNYNRSFDGYFDDLRISKSARYTANFTPSTTQLPVSGSTTQVVTRPQIIQGEIDLGSSPTWTGTSGVTVSQQSSGTYRLTFATAYSAITDYIVFAQAMDQSAPAYVQADRATGRVDFEIKSQSANAAVNDGSIAVQVFNKMV</sequence>
<evidence type="ECO:0000313" key="2">
    <source>
        <dbReference type="Proteomes" id="UP000007178"/>
    </source>
</evidence>
<dbReference type="InterPro" id="IPR013320">
    <property type="entry name" value="ConA-like_dom_sf"/>
</dbReference>
<dbReference type="Pfam" id="PF13385">
    <property type="entry name" value="Laminin_G_3"/>
    <property type="match status" value="1"/>
</dbReference>
<dbReference type="KEGG" id="vg:14013913"/>
<reference evidence="1 2" key="1">
    <citation type="journal article" date="2012" name="Proc. Natl. Acad. Sci. U.S.A.">
        <title>A novel lineage of myoviruses infecting cyanobacteria is widespread in the oceans.</title>
        <authorList>
            <person name="Sabehi G."/>
            <person name="Shaulov L."/>
            <person name="Silver D.H."/>
            <person name="Yanai I."/>
            <person name="Harel A."/>
            <person name="Lindell D."/>
        </authorList>
    </citation>
    <scope>NUCLEOTIDE SEQUENCE [LARGE SCALE GENOMIC DNA]</scope>
</reference>
<proteinExistence type="predicted"/>
<dbReference type="OrthoDB" id="7834at10239"/>
<dbReference type="Proteomes" id="UP000007178">
    <property type="component" value="Segment"/>
</dbReference>